<protein>
    <submittedName>
        <fullName evidence="3">Glycine/betaine ABC transporter substrate-binding protein</fullName>
    </submittedName>
</protein>
<dbReference type="AlphaFoldDB" id="A0A494ZS74"/>
<dbReference type="GO" id="GO:0022857">
    <property type="term" value="F:transmembrane transporter activity"/>
    <property type="evidence" value="ECO:0007669"/>
    <property type="project" value="InterPro"/>
</dbReference>
<organism evidence="3 4">
    <name type="scientific">Oceanobacillus halophilus</name>
    <dbReference type="NCBI Taxonomy" id="930130"/>
    <lineage>
        <taxon>Bacteria</taxon>
        <taxon>Bacillati</taxon>
        <taxon>Bacillota</taxon>
        <taxon>Bacilli</taxon>
        <taxon>Bacillales</taxon>
        <taxon>Bacillaceae</taxon>
        <taxon>Oceanobacillus</taxon>
    </lineage>
</organism>
<dbReference type="OrthoDB" id="9801163at2"/>
<dbReference type="GO" id="GO:0043190">
    <property type="term" value="C:ATP-binding cassette (ABC) transporter complex"/>
    <property type="evidence" value="ECO:0007669"/>
    <property type="project" value="InterPro"/>
</dbReference>
<evidence type="ECO:0000256" key="1">
    <source>
        <dbReference type="SAM" id="SignalP"/>
    </source>
</evidence>
<dbReference type="Proteomes" id="UP000269301">
    <property type="component" value="Unassembled WGS sequence"/>
</dbReference>
<gene>
    <name evidence="3" type="ORF">D8M06_19490</name>
</gene>
<feature type="chain" id="PRO_5019776605" evidence="1">
    <location>
        <begin position="19"/>
        <end position="298"/>
    </location>
</feature>
<proteinExistence type="predicted"/>
<dbReference type="SUPFAM" id="SSF53850">
    <property type="entry name" value="Periplasmic binding protein-like II"/>
    <property type="match status" value="1"/>
</dbReference>
<dbReference type="Gene3D" id="3.40.190.120">
    <property type="entry name" value="Osmoprotection protein (prox), domain 2"/>
    <property type="match status" value="1"/>
</dbReference>
<feature type="domain" description="ABC-type glycine betaine transport system substrate-binding" evidence="2">
    <location>
        <begin position="26"/>
        <end position="290"/>
    </location>
</feature>
<accession>A0A494ZS74</accession>
<dbReference type="InterPro" id="IPR007210">
    <property type="entry name" value="ABC_Gly_betaine_transp_sub-bd"/>
</dbReference>
<sequence length="298" mass="33176">MKKLHVIITLLITITVLAACGGGNDKQITVGAKNFTEQYLLAKMTTYMLEEEGFDVKETTDLGSTALRQALENKQVDITWDYVGTGLVTYLGEDPMTDPQAAFDKLNEIDQADNEIVWTNLNEVDNTYTLMMRAADAEELGITSISDLADYVNSNPGELTMASDAEFSNREDGLPGVYETYGFEFENVTDMETGLNYNALRDEEADVSVGFATDARIDAFDFINLEDNQSFFPSYNAAAAMTTETYEEYPELEEILSPLSDLLTSEVMRDLNYQVDIEEKSVDDVAKEFLVENGLIEG</sequence>
<evidence type="ECO:0000259" key="2">
    <source>
        <dbReference type="Pfam" id="PF04069"/>
    </source>
</evidence>
<reference evidence="3 4" key="1">
    <citation type="journal article" date="2016" name="Int. J. Syst. Evol. Microbiol.">
        <title>Oceanobacillus halophilus sp. nov., a novel moderately halophilic bacterium from a hypersaline lake.</title>
        <authorList>
            <person name="Amoozegar M.A."/>
            <person name="Bagheri M."/>
            <person name="Makhdoumi A."/>
            <person name="Nikou M.M."/>
            <person name="Fazeli S.A.S."/>
            <person name="Schumann P."/>
            <person name="Sproer C."/>
            <person name="Sanchez-Porro C."/>
            <person name="Ventosa A."/>
        </authorList>
    </citation>
    <scope>NUCLEOTIDE SEQUENCE [LARGE SCALE GENOMIC DNA]</scope>
    <source>
        <strain evidence="3 4">DSM 23996</strain>
    </source>
</reference>
<comment type="caution">
    <text evidence="3">The sequence shown here is derived from an EMBL/GenBank/DDBJ whole genome shotgun (WGS) entry which is preliminary data.</text>
</comment>
<feature type="signal peptide" evidence="1">
    <location>
        <begin position="1"/>
        <end position="18"/>
    </location>
</feature>
<evidence type="ECO:0000313" key="4">
    <source>
        <dbReference type="Proteomes" id="UP000269301"/>
    </source>
</evidence>
<keyword evidence="1" id="KW-0732">Signal</keyword>
<dbReference type="PROSITE" id="PS51257">
    <property type="entry name" value="PROKAR_LIPOPROTEIN"/>
    <property type="match status" value="1"/>
</dbReference>
<name>A0A494ZS74_9BACI</name>
<keyword evidence="4" id="KW-1185">Reference proteome</keyword>
<evidence type="ECO:0000313" key="3">
    <source>
        <dbReference type="EMBL" id="RKQ27929.1"/>
    </source>
</evidence>
<dbReference type="Pfam" id="PF04069">
    <property type="entry name" value="OpuAC"/>
    <property type="match status" value="1"/>
</dbReference>
<dbReference type="Gene3D" id="3.40.190.10">
    <property type="entry name" value="Periplasmic binding protein-like II"/>
    <property type="match status" value="1"/>
</dbReference>
<dbReference type="EMBL" id="RBZP01000039">
    <property type="protein sequence ID" value="RKQ27929.1"/>
    <property type="molecule type" value="Genomic_DNA"/>
</dbReference>
<dbReference type="RefSeq" id="WP_121206227.1">
    <property type="nucleotide sequence ID" value="NZ_RBZP01000039.1"/>
</dbReference>